<gene>
    <name evidence="2" type="ORF">PMAYCL1PPCAC_03780</name>
</gene>
<keyword evidence="3" id="KW-1185">Reference proteome</keyword>
<protein>
    <submittedName>
        <fullName evidence="2">Uncharacterized protein</fullName>
    </submittedName>
</protein>
<proteinExistence type="predicted"/>
<feature type="transmembrane region" description="Helical" evidence="1">
    <location>
        <begin position="70"/>
        <end position="97"/>
    </location>
</feature>
<dbReference type="Proteomes" id="UP001328107">
    <property type="component" value="Unassembled WGS sequence"/>
</dbReference>
<feature type="non-terminal residue" evidence="2">
    <location>
        <position position="1"/>
    </location>
</feature>
<keyword evidence="1" id="KW-1133">Transmembrane helix</keyword>
<feature type="transmembrane region" description="Helical" evidence="1">
    <location>
        <begin position="43"/>
        <end position="64"/>
    </location>
</feature>
<comment type="caution">
    <text evidence="2">The sequence shown here is derived from an EMBL/GenBank/DDBJ whole genome shotgun (WGS) entry which is preliminary data.</text>
</comment>
<keyword evidence="1" id="KW-0472">Membrane</keyword>
<feature type="non-terminal residue" evidence="2">
    <location>
        <position position="113"/>
    </location>
</feature>
<evidence type="ECO:0000313" key="2">
    <source>
        <dbReference type="EMBL" id="GMR33585.1"/>
    </source>
</evidence>
<keyword evidence="1" id="KW-0812">Transmembrane</keyword>
<accession>A0AAN4ZAS6</accession>
<organism evidence="2 3">
    <name type="scientific">Pristionchus mayeri</name>
    <dbReference type="NCBI Taxonomy" id="1317129"/>
    <lineage>
        <taxon>Eukaryota</taxon>
        <taxon>Metazoa</taxon>
        <taxon>Ecdysozoa</taxon>
        <taxon>Nematoda</taxon>
        <taxon>Chromadorea</taxon>
        <taxon>Rhabditida</taxon>
        <taxon>Rhabditina</taxon>
        <taxon>Diplogasteromorpha</taxon>
        <taxon>Diplogasteroidea</taxon>
        <taxon>Neodiplogasteridae</taxon>
        <taxon>Pristionchus</taxon>
    </lineage>
</organism>
<evidence type="ECO:0000313" key="3">
    <source>
        <dbReference type="Proteomes" id="UP001328107"/>
    </source>
</evidence>
<name>A0AAN4ZAS6_9BILA</name>
<reference evidence="3" key="1">
    <citation type="submission" date="2022-10" db="EMBL/GenBank/DDBJ databases">
        <title>Genome assembly of Pristionchus species.</title>
        <authorList>
            <person name="Yoshida K."/>
            <person name="Sommer R.J."/>
        </authorList>
    </citation>
    <scope>NUCLEOTIDE SEQUENCE [LARGE SCALE GENOMIC DNA]</scope>
    <source>
        <strain evidence="3">RS5460</strain>
    </source>
</reference>
<evidence type="ECO:0000256" key="1">
    <source>
        <dbReference type="SAM" id="Phobius"/>
    </source>
</evidence>
<sequence>LIIVVKSSFRDMDAEADYEMITSAANHSVMCGHPIKTIAYANLLFLSILCPGLSIMFYCLSIVHPRHADVFIQMILEAAVASLIPMPFLIIGFIAVVKENKTLAFIFALCVVG</sequence>
<dbReference type="EMBL" id="BTRK01000001">
    <property type="protein sequence ID" value="GMR33585.1"/>
    <property type="molecule type" value="Genomic_DNA"/>
</dbReference>
<dbReference type="AlphaFoldDB" id="A0AAN4ZAS6"/>